<keyword evidence="1" id="KW-0732">Signal</keyword>
<dbReference type="AlphaFoldDB" id="A0A7S3HU70"/>
<organism evidence="2">
    <name type="scientific">Favella ehrenbergii</name>
    <dbReference type="NCBI Taxonomy" id="182087"/>
    <lineage>
        <taxon>Eukaryota</taxon>
        <taxon>Sar</taxon>
        <taxon>Alveolata</taxon>
        <taxon>Ciliophora</taxon>
        <taxon>Intramacronucleata</taxon>
        <taxon>Spirotrichea</taxon>
        <taxon>Choreotrichia</taxon>
        <taxon>Tintinnida</taxon>
        <taxon>Xystonellidae</taxon>
        <taxon>Favella</taxon>
    </lineage>
</organism>
<name>A0A7S3HU70_9SPIT</name>
<proteinExistence type="predicted"/>
<dbReference type="EMBL" id="HBIE01000717">
    <property type="protein sequence ID" value="CAE0305274.1"/>
    <property type="molecule type" value="Transcribed_RNA"/>
</dbReference>
<feature type="signal peptide" evidence="1">
    <location>
        <begin position="1"/>
        <end position="16"/>
    </location>
</feature>
<protein>
    <submittedName>
        <fullName evidence="2">Uncharacterized protein</fullName>
    </submittedName>
</protein>
<sequence length="208" mass="23698">MKLGLFTASLAAVAAATEIAEPMTPWYDGDMFGQVDADALDFNEVFDDVADFFIQVGSEDRDSLGNMLLQTKALTDDFIMDMQPVDRQRFDQAYAQVRQSALNWLSQINENDRARVGEMLSQTSYGQYFMQQGVREETADQINNFFSQLSWTSDQDDDENLAQVETSVGDEEIEEMAEFLAQLNEEEIQKLNALVEVKRENMGYNEDF</sequence>
<evidence type="ECO:0000256" key="1">
    <source>
        <dbReference type="SAM" id="SignalP"/>
    </source>
</evidence>
<accession>A0A7S3HU70</accession>
<feature type="chain" id="PRO_5031345827" evidence="1">
    <location>
        <begin position="17"/>
        <end position="208"/>
    </location>
</feature>
<gene>
    <name evidence="2" type="ORF">FEHR0123_LOCUS178</name>
</gene>
<reference evidence="2" key="1">
    <citation type="submission" date="2021-01" db="EMBL/GenBank/DDBJ databases">
        <authorList>
            <person name="Corre E."/>
            <person name="Pelletier E."/>
            <person name="Niang G."/>
            <person name="Scheremetjew M."/>
            <person name="Finn R."/>
            <person name="Kale V."/>
            <person name="Holt S."/>
            <person name="Cochrane G."/>
            <person name="Meng A."/>
            <person name="Brown T."/>
            <person name="Cohen L."/>
        </authorList>
    </citation>
    <scope>NUCLEOTIDE SEQUENCE</scope>
    <source>
        <strain evidence="2">Fehren 1</strain>
    </source>
</reference>
<evidence type="ECO:0000313" key="2">
    <source>
        <dbReference type="EMBL" id="CAE0305274.1"/>
    </source>
</evidence>